<feature type="chain" id="PRO_5046463317" evidence="2">
    <location>
        <begin position="20"/>
        <end position="187"/>
    </location>
</feature>
<feature type="region of interest" description="Disordered" evidence="1">
    <location>
        <begin position="128"/>
        <end position="157"/>
    </location>
</feature>
<accession>A0ABS1AXA3</accession>
<evidence type="ECO:0000256" key="1">
    <source>
        <dbReference type="SAM" id="MobiDB-lite"/>
    </source>
</evidence>
<evidence type="ECO:0000313" key="4">
    <source>
        <dbReference type="Proteomes" id="UP000808215"/>
    </source>
</evidence>
<organism evidence="3 4">
    <name type="scientific">Burkholderia vietnamiensis</name>
    <dbReference type="NCBI Taxonomy" id="60552"/>
    <lineage>
        <taxon>Bacteria</taxon>
        <taxon>Pseudomonadati</taxon>
        <taxon>Pseudomonadota</taxon>
        <taxon>Betaproteobacteria</taxon>
        <taxon>Burkholderiales</taxon>
        <taxon>Burkholderiaceae</taxon>
        <taxon>Burkholderia</taxon>
        <taxon>Burkholderia cepacia complex</taxon>
    </lineage>
</organism>
<dbReference type="Proteomes" id="UP000808215">
    <property type="component" value="Unassembled WGS sequence"/>
</dbReference>
<name>A0ABS1AXA3_BURVI</name>
<gene>
    <name evidence="3" type="ORF">I5589_13805</name>
</gene>
<comment type="caution">
    <text evidence="3">The sequence shown here is derived from an EMBL/GenBank/DDBJ whole genome shotgun (WGS) entry which is preliminary data.</text>
</comment>
<feature type="compositionally biased region" description="Polar residues" evidence="1">
    <location>
        <begin position="134"/>
        <end position="149"/>
    </location>
</feature>
<evidence type="ECO:0000313" key="3">
    <source>
        <dbReference type="EMBL" id="MBJ9688151.1"/>
    </source>
</evidence>
<keyword evidence="4" id="KW-1185">Reference proteome</keyword>
<protein>
    <submittedName>
        <fullName evidence="3">Uncharacterized protein</fullName>
    </submittedName>
</protein>
<feature type="region of interest" description="Disordered" evidence="1">
    <location>
        <begin position="40"/>
        <end position="80"/>
    </location>
</feature>
<proteinExistence type="predicted"/>
<feature type="compositionally biased region" description="Polar residues" evidence="1">
    <location>
        <begin position="66"/>
        <end position="75"/>
    </location>
</feature>
<feature type="signal peptide" evidence="2">
    <location>
        <begin position="1"/>
        <end position="19"/>
    </location>
</feature>
<dbReference type="EMBL" id="JADVKH010000026">
    <property type="protein sequence ID" value="MBJ9688151.1"/>
    <property type="molecule type" value="Genomic_DNA"/>
</dbReference>
<evidence type="ECO:0000256" key="2">
    <source>
        <dbReference type="SAM" id="SignalP"/>
    </source>
</evidence>
<keyword evidence="2" id="KW-0732">Signal</keyword>
<sequence length="187" mass="19630">MRKFAMLIFLLTSTCQVVAQDISSRPNGHQTDYPLMIGGESHLNSGLAGGPKQSQLGTAGKGTGRSADTQKSGKTAGSIGISMAPLLGAPKDYTERYEANLGNEITEQAGEGELSNYGLTPQEKMLSARHAGRTNGSPPNLTSLTTQNGKSRHSSNKKIFDSAAGISTSVESGGDVRAGDSIYRNPW</sequence>
<reference evidence="3 4" key="1">
    <citation type="submission" date="2020-11" db="EMBL/GenBank/DDBJ databases">
        <title>Enhanced detection system for hospital associated transmission using whole genome sequencing surveillance.</title>
        <authorList>
            <person name="Harrison L.H."/>
            <person name="Van Tyne D."/>
            <person name="Marsh J.W."/>
            <person name="Griffith M.P."/>
            <person name="Snyder D.J."/>
            <person name="Cooper V.S."/>
            <person name="Mustapha M."/>
        </authorList>
    </citation>
    <scope>NUCLEOTIDE SEQUENCE [LARGE SCALE GENOMIC DNA]</scope>
    <source>
        <strain evidence="3 4">BC00020</strain>
    </source>
</reference>
<dbReference type="RefSeq" id="WP_155632404.1">
    <property type="nucleotide sequence ID" value="NZ_CADFFD010000033.1"/>
</dbReference>